<evidence type="ECO:0000313" key="2">
    <source>
        <dbReference type="EMBL" id="QDU33328.1"/>
    </source>
</evidence>
<gene>
    <name evidence="2" type="ORF">KS4_13740</name>
</gene>
<dbReference type="Pfam" id="PF09862">
    <property type="entry name" value="DUF2089"/>
    <property type="match status" value="1"/>
</dbReference>
<organism evidence="2 3">
    <name type="scientific">Poriferisphaera corsica</name>
    <dbReference type="NCBI Taxonomy" id="2528020"/>
    <lineage>
        <taxon>Bacteria</taxon>
        <taxon>Pseudomonadati</taxon>
        <taxon>Planctomycetota</taxon>
        <taxon>Phycisphaerae</taxon>
        <taxon>Phycisphaerales</taxon>
        <taxon>Phycisphaeraceae</taxon>
        <taxon>Poriferisphaera</taxon>
    </lineage>
</organism>
<dbReference type="EMBL" id="CP036425">
    <property type="protein sequence ID" value="QDU33328.1"/>
    <property type="molecule type" value="Genomic_DNA"/>
</dbReference>
<proteinExistence type="predicted"/>
<reference evidence="2 3" key="1">
    <citation type="submission" date="2019-02" db="EMBL/GenBank/DDBJ databases">
        <title>Deep-cultivation of Planctomycetes and their phenomic and genomic characterization uncovers novel biology.</title>
        <authorList>
            <person name="Wiegand S."/>
            <person name="Jogler M."/>
            <person name="Boedeker C."/>
            <person name="Pinto D."/>
            <person name="Vollmers J."/>
            <person name="Rivas-Marin E."/>
            <person name="Kohn T."/>
            <person name="Peeters S.H."/>
            <person name="Heuer A."/>
            <person name="Rast P."/>
            <person name="Oberbeckmann S."/>
            <person name="Bunk B."/>
            <person name="Jeske O."/>
            <person name="Meyerdierks A."/>
            <person name="Storesund J.E."/>
            <person name="Kallscheuer N."/>
            <person name="Luecker S."/>
            <person name="Lage O.M."/>
            <person name="Pohl T."/>
            <person name="Merkel B.J."/>
            <person name="Hornburger P."/>
            <person name="Mueller R.-W."/>
            <person name="Bruemmer F."/>
            <person name="Labrenz M."/>
            <person name="Spormann A.M."/>
            <person name="Op den Camp H."/>
            <person name="Overmann J."/>
            <person name="Amann R."/>
            <person name="Jetten M.S.M."/>
            <person name="Mascher T."/>
            <person name="Medema M.H."/>
            <person name="Devos D.P."/>
            <person name="Kaster A.-K."/>
            <person name="Ovreas L."/>
            <person name="Rohde M."/>
            <person name="Galperin M.Y."/>
            <person name="Jogler C."/>
        </authorList>
    </citation>
    <scope>NUCLEOTIDE SEQUENCE [LARGE SCALE GENOMIC DNA]</scope>
    <source>
        <strain evidence="2 3">KS4</strain>
    </source>
</reference>
<evidence type="ECO:0000313" key="3">
    <source>
        <dbReference type="Proteomes" id="UP000317369"/>
    </source>
</evidence>
<accession>A0A517YSX7</accession>
<feature type="domain" description="DUF2089" evidence="1">
    <location>
        <begin position="15"/>
        <end position="58"/>
    </location>
</feature>
<dbReference type="KEGG" id="pcor:KS4_13740"/>
<name>A0A517YSX7_9BACT</name>
<sequence>MKVKIEDIPAWVRGLGDEDLQFVKKLVLASGSLKEMAKAYGVTYPTLRIRLNRLIEKVRVLDDPKPRDAFHEKLQGYVSEGKLDLKMAKLLLKDHKRAVQEIKE</sequence>
<evidence type="ECO:0000259" key="1">
    <source>
        <dbReference type="Pfam" id="PF09862"/>
    </source>
</evidence>
<dbReference type="AlphaFoldDB" id="A0A517YSX7"/>
<protein>
    <recommendedName>
        <fullName evidence="1">DUF2089 domain-containing protein</fullName>
    </recommendedName>
</protein>
<dbReference type="RefSeq" id="WP_200761646.1">
    <property type="nucleotide sequence ID" value="NZ_CP036425.1"/>
</dbReference>
<keyword evidence="3" id="KW-1185">Reference proteome</keyword>
<dbReference type="Proteomes" id="UP000317369">
    <property type="component" value="Chromosome"/>
</dbReference>
<dbReference type="InterPro" id="IPR018658">
    <property type="entry name" value="DUF2089"/>
</dbReference>